<dbReference type="AlphaFoldDB" id="A0A835HRT2"/>
<dbReference type="Pfam" id="PF08387">
    <property type="entry name" value="FBD"/>
    <property type="match status" value="1"/>
</dbReference>
<reference evidence="2 3" key="1">
    <citation type="submission" date="2020-10" db="EMBL/GenBank/DDBJ databases">
        <title>The Coptis chinensis genome and diversification of protoberbering-type alkaloids.</title>
        <authorList>
            <person name="Wang B."/>
            <person name="Shu S."/>
            <person name="Song C."/>
            <person name="Liu Y."/>
        </authorList>
    </citation>
    <scope>NUCLEOTIDE SEQUENCE [LARGE SCALE GENOMIC DNA]</scope>
    <source>
        <strain evidence="2">HL-2020</strain>
        <tissue evidence="2">Leaf</tissue>
    </source>
</reference>
<name>A0A835HRT2_9MAGN</name>
<keyword evidence="3" id="KW-1185">Reference proteome</keyword>
<evidence type="ECO:0000259" key="1">
    <source>
        <dbReference type="SMART" id="SM00579"/>
    </source>
</evidence>
<dbReference type="Proteomes" id="UP000631114">
    <property type="component" value="Unassembled WGS sequence"/>
</dbReference>
<gene>
    <name evidence="2" type="ORF">IFM89_033788</name>
</gene>
<organism evidence="2 3">
    <name type="scientific">Coptis chinensis</name>
    <dbReference type="NCBI Taxonomy" id="261450"/>
    <lineage>
        <taxon>Eukaryota</taxon>
        <taxon>Viridiplantae</taxon>
        <taxon>Streptophyta</taxon>
        <taxon>Embryophyta</taxon>
        <taxon>Tracheophyta</taxon>
        <taxon>Spermatophyta</taxon>
        <taxon>Magnoliopsida</taxon>
        <taxon>Ranunculales</taxon>
        <taxon>Ranunculaceae</taxon>
        <taxon>Coptidoideae</taxon>
        <taxon>Coptis</taxon>
    </lineage>
</organism>
<feature type="domain" description="FBD" evidence="1">
    <location>
        <begin position="222"/>
        <end position="297"/>
    </location>
</feature>
<protein>
    <recommendedName>
        <fullName evidence="1">FBD domain-containing protein</fullName>
    </recommendedName>
</protein>
<dbReference type="OrthoDB" id="1298252at2759"/>
<dbReference type="InterPro" id="IPR006566">
    <property type="entry name" value="FBD"/>
</dbReference>
<evidence type="ECO:0000313" key="2">
    <source>
        <dbReference type="EMBL" id="KAF9603063.1"/>
    </source>
</evidence>
<proteinExistence type="predicted"/>
<sequence>MVSLTRSRISRPNEEENIGWYWYYKGHGCALWHGVINHKPFTSEICFRVGIEGYRAGSTEVQGLSGAKSVGGSNSLRATNAINIKEHVPWYCQNLVLEMQKLALEFDIITSDHVYRETNRAGKYLATLTTDVKEECTFIPLVDSKLCNITEEDKSDMIYVRLWSVIKKMCNQTVPTMVCLFFWALAWGRTLTKENLRKRGQFVGNSKSADKNVDWGKHLGFHYTFSKLKSIEIKNLEGCQNELVFLELLLKNAPLLENLTITTVKALSMDKVNRLAKISKNLQSLPKASSNLTVLFHLNSGA</sequence>
<dbReference type="SMART" id="SM00579">
    <property type="entry name" value="FBD"/>
    <property type="match status" value="1"/>
</dbReference>
<dbReference type="EMBL" id="JADFTS010000006">
    <property type="protein sequence ID" value="KAF9603063.1"/>
    <property type="molecule type" value="Genomic_DNA"/>
</dbReference>
<evidence type="ECO:0000313" key="3">
    <source>
        <dbReference type="Proteomes" id="UP000631114"/>
    </source>
</evidence>
<comment type="caution">
    <text evidence="2">The sequence shown here is derived from an EMBL/GenBank/DDBJ whole genome shotgun (WGS) entry which is preliminary data.</text>
</comment>
<accession>A0A835HRT2</accession>